<comment type="pathway">
    <text evidence="1">Amino-acid biosynthesis; L-methionine biosynthesis via salvage pathway; S-methyl-5-thio-alpha-D-ribose 1-phosphate from S-methyl-5'-thioadenosine (hydrolase route): step 1/2.</text>
</comment>
<dbReference type="InterPro" id="IPR035994">
    <property type="entry name" value="Nucleoside_phosphorylase_sf"/>
</dbReference>
<dbReference type="SUPFAM" id="SSF53167">
    <property type="entry name" value="Purine and uridine phosphorylases"/>
    <property type="match status" value="1"/>
</dbReference>
<sequence>MRIGILCAIPKEIHFFDLLPDSAQLVGGRTFFKSKHSSHDLVVVECGIGKVNAAMVSTLLVKVFDCEMLIFSGVAGGIDPEMEIGEVIVGKSLIQYDYGALNDGKLQVFRAGNIPMGQQKNELEFVIDPKIKKKINAVLPDVKMGTILTGDVFLQCGETRKALFERFGAQAIEMEGGAVAQVAEQFEIPALVVRCLSDLAGANGQKLHSAFLKKAAESSFQIVQTILKVLF</sequence>
<accession>A0A381R9C5</accession>
<evidence type="ECO:0000256" key="2">
    <source>
        <dbReference type="ARBA" id="ARBA00011974"/>
    </source>
</evidence>
<reference evidence="7" key="1">
    <citation type="submission" date="2018-05" db="EMBL/GenBank/DDBJ databases">
        <authorList>
            <person name="Lanie J.A."/>
            <person name="Ng W.-L."/>
            <person name="Kazmierczak K.M."/>
            <person name="Andrzejewski T.M."/>
            <person name="Davidsen T.M."/>
            <person name="Wayne K.J."/>
            <person name="Tettelin H."/>
            <person name="Glass J.I."/>
            <person name="Rusch D."/>
            <person name="Podicherti R."/>
            <person name="Tsui H.-C.T."/>
            <person name="Winkler M.E."/>
        </authorList>
    </citation>
    <scope>NUCLEOTIDE SEQUENCE</scope>
</reference>
<protein>
    <recommendedName>
        <fullName evidence="2">adenosylhomocysteine nucleosidase</fullName>
        <ecNumber evidence="2">3.2.2.9</ecNumber>
    </recommendedName>
</protein>
<dbReference type="GO" id="GO:0019284">
    <property type="term" value="P:L-methionine salvage from S-adenosylmethionine"/>
    <property type="evidence" value="ECO:0007669"/>
    <property type="project" value="TreeGrafter"/>
</dbReference>
<keyword evidence="3" id="KW-0028">Amino-acid biosynthesis</keyword>
<evidence type="ECO:0000256" key="3">
    <source>
        <dbReference type="ARBA" id="ARBA00022605"/>
    </source>
</evidence>
<dbReference type="GO" id="GO:0008930">
    <property type="term" value="F:methylthioadenosine nucleosidase activity"/>
    <property type="evidence" value="ECO:0007669"/>
    <property type="project" value="InterPro"/>
</dbReference>
<evidence type="ECO:0000259" key="6">
    <source>
        <dbReference type="Pfam" id="PF01048"/>
    </source>
</evidence>
<dbReference type="PANTHER" id="PTHR46832">
    <property type="entry name" value="5'-METHYLTHIOADENOSINE/S-ADENOSYLHOMOCYSTEINE NUCLEOSIDASE"/>
    <property type="match status" value="1"/>
</dbReference>
<dbReference type="EC" id="3.2.2.9" evidence="2"/>
<dbReference type="GO" id="GO:0019509">
    <property type="term" value="P:L-methionine salvage from methylthioadenosine"/>
    <property type="evidence" value="ECO:0007669"/>
    <property type="project" value="UniProtKB-UniPathway"/>
</dbReference>
<organism evidence="7">
    <name type="scientific">marine metagenome</name>
    <dbReference type="NCBI Taxonomy" id="408172"/>
    <lineage>
        <taxon>unclassified sequences</taxon>
        <taxon>metagenomes</taxon>
        <taxon>ecological metagenomes</taxon>
    </lineage>
</organism>
<dbReference type="NCBIfam" id="NF004079">
    <property type="entry name" value="PRK05584.1"/>
    <property type="match status" value="1"/>
</dbReference>
<feature type="domain" description="Nucleoside phosphorylase" evidence="6">
    <location>
        <begin position="2"/>
        <end position="228"/>
    </location>
</feature>
<dbReference type="EMBL" id="UINC01001663">
    <property type="protein sequence ID" value="SUZ86073.1"/>
    <property type="molecule type" value="Genomic_DNA"/>
</dbReference>
<dbReference type="GO" id="GO:0008782">
    <property type="term" value="F:adenosylhomocysteine nucleosidase activity"/>
    <property type="evidence" value="ECO:0007669"/>
    <property type="project" value="UniProtKB-EC"/>
</dbReference>
<dbReference type="GO" id="GO:0005829">
    <property type="term" value="C:cytosol"/>
    <property type="evidence" value="ECO:0007669"/>
    <property type="project" value="TreeGrafter"/>
</dbReference>
<proteinExistence type="predicted"/>
<name>A0A381R9C5_9ZZZZ</name>
<dbReference type="UniPathway" id="UPA00904">
    <property type="reaction ID" value="UER00871"/>
</dbReference>
<dbReference type="CDD" id="cd09008">
    <property type="entry name" value="MTAN"/>
    <property type="match status" value="1"/>
</dbReference>
<dbReference type="InterPro" id="IPR000845">
    <property type="entry name" value="Nucleoside_phosphorylase_d"/>
</dbReference>
<dbReference type="Gene3D" id="3.40.50.1580">
    <property type="entry name" value="Nucleoside phosphorylase domain"/>
    <property type="match status" value="1"/>
</dbReference>
<dbReference type="Pfam" id="PF01048">
    <property type="entry name" value="PNP_UDP_1"/>
    <property type="match status" value="1"/>
</dbReference>
<keyword evidence="5" id="KW-0486">Methionine biosynthesis</keyword>
<evidence type="ECO:0000256" key="5">
    <source>
        <dbReference type="ARBA" id="ARBA00023167"/>
    </source>
</evidence>
<dbReference type="PANTHER" id="PTHR46832:SF1">
    <property type="entry name" value="5'-METHYLTHIOADENOSINE_S-ADENOSYLHOMOCYSTEINE NUCLEOSIDASE"/>
    <property type="match status" value="1"/>
</dbReference>
<dbReference type="NCBIfam" id="TIGR01704">
    <property type="entry name" value="MTA_SAH-Nsdase"/>
    <property type="match status" value="1"/>
</dbReference>
<dbReference type="GO" id="GO:0009164">
    <property type="term" value="P:nucleoside catabolic process"/>
    <property type="evidence" value="ECO:0007669"/>
    <property type="project" value="InterPro"/>
</dbReference>
<dbReference type="AlphaFoldDB" id="A0A381R9C5"/>
<evidence type="ECO:0000256" key="4">
    <source>
        <dbReference type="ARBA" id="ARBA00022801"/>
    </source>
</evidence>
<keyword evidence="4" id="KW-0378">Hydrolase</keyword>
<dbReference type="InterPro" id="IPR010049">
    <property type="entry name" value="MTA_SAH_Nsdase"/>
</dbReference>
<gene>
    <name evidence="7" type="ORF">METZ01_LOCUS38927</name>
</gene>
<evidence type="ECO:0000313" key="7">
    <source>
        <dbReference type="EMBL" id="SUZ86073.1"/>
    </source>
</evidence>
<evidence type="ECO:0000256" key="1">
    <source>
        <dbReference type="ARBA" id="ARBA00004945"/>
    </source>
</evidence>